<evidence type="ECO:0000256" key="8">
    <source>
        <dbReference type="ARBA" id="ARBA00022768"/>
    </source>
</evidence>
<dbReference type="FunFam" id="2.40.30.10:FF:000005">
    <property type="entry name" value="Elongation factor 1-alpha"/>
    <property type="match status" value="1"/>
</dbReference>
<proteinExistence type="inferred from homology"/>
<feature type="domain" description="Tr-type G" evidence="12">
    <location>
        <begin position="61"/>
        <end position="295"/>
    </location>
</feature>
<dbReference type="InterPro" id="IPR050100">
    <property type="entry name" value="TRAFAC_GTPase_members"/>
</dbReference>
<dbReference type="Gene3D" id="3.40.50.300">
    <property type="entry name" value="P-loop containing nucleotide triphosphate hydrolases"/>
    <property type="match status" value="1"/>
</dbReference>
<evidence type="ECO:0000256" key="6">
    <source>
        <dbReference type="ARBA" id="ARBA00022490"/>
    </source>
</evidence>
<dbReference type="InterPro" id="IPR004161">
    <property type="entry name" value="EFTu-like_2"/>
</dbReference>
<dbReference type="PROSITE" id="PS00301">
    <property type="entry name" value="G_TR_1"/>
    <property type="match status" value="1"/>
</dbReference>
<dbReference type="CDD" id="cd03693">
    <property type="entry name" value="EF1_alpha_II"/>
    <property type="match status" value="1"/>
</dbReference>
<dbReference type="PANTHER" id="PTHR23115">
    <property type="entry name" value="TRANSLATION FACTOR"/>
    <property type="match status" value="1"/>
</dbReference>
<evidence type="ECO:0000256" key="9">
    <source>
        <dbReference type="ARBA" id="ARBA00022917"/>
    </source>
</evidence>
<name>A0A3M7FQM4_HORWE</name>
<dbReference type="HAMAP" id="MF_00118_A">
    <property type="entry name" value="EF_Tu_A"/>
    <property type="match status" value="1"/>
</dbReference>
<keyword evidence="8" id="KW-0251">Elongation factor</keyword>
<dbReference type="Proteomes" id="UP000268823">
    <property type="component" value="Unassembled WGS sequence"/>
</dbReference>
<keyword evidence="5" id="KW-0488">Methylation</keyword>
<dbReference type="OrthoDB" id="342024at2759"/>
<evidence type="ECO:0000313" key="13">
    <source>
        <dbReference type="EMBL" id="RMY91128.1"/>
    </source>
</evidence>
<feature type="signal peptide" evidence="11">
    <location>
        <begin position="1"/>
        <end position="26"/>
    </location>
</feature>
<comment type="function">
    <text evidence="1">This protein promotes the GTP-dependent binding of aminoacyl-tRNA to the A-site of ribosomes during protein biosynthesis.</text>
</comment>
<dbReference type="CDD" id="cd03705">
    <property type="entry name" value="EF1_alpha_III"/>
    <property type="match status" value="1"/>
</dbReference>
<accession>A0A3M7FQM4</accession>
<dbReference type="GO" id="GO:0005525">
    <property type="term" value="F:GTP binding"/>
    <property type="evidence" value="ECO:0007669"/>
    <property type="project" value="UniProtKB-KW"/>
</dbReference>
<comment type="subcellular location">
    <subcellularLocation>
        <location evidence="2">Cytoplasm</location>
    </subcellularLocation>
</comment>
<dbReference type="Pfam" id="PF22594">
    <property type="entry name" value="GTP-eEF1A_C"/>
    <property type="match status" value="1"/>
</dbReference>
<dbReference type="NCBIfam" id="NF008969">
    <property type="entry name" value="PRK12317.1"/>
    <property type="match status" value="1"/>
</dbReference>
<dbReference type="InterPro" id="IPR009000">
    <property type="entry name" value="Transl_B-barrel_sf"/>
</dbReference>
<dbReference type="GO" id="GO:0003924">
    <property type="term" value="F:GTPase activity"/>
    <property type="evidence" value="ECO:0007669"/>
    <property type="project" value="InterPro"/>
</dbReference>
<evidence type="ECO:0000313" key="14">
    <source>
        <dbReference type="Proteomes" id="UP000268823"/>
    </source>
</evidence>
<organism evidence="13 14">
    <name type="scientific">Hortaea werneckii</name>
    <name type="common">Black yeast</name>
    <name type="synonym">Cladosporium werneckii</name>
    <dbReference type="NCBI Taxonomy" id="91943"/>
    <lineage>
        <taxon>Eukaryota</taxon>
        <taxon>Fungi</taxon>
        <taxon>Dikarya</taxon>
        <taxon>Ascomycota</taxon>
        <taxon>Pezizomycotina</taxon>
        <taxon>Dothideomycetes</taxon>
        <taxon>Dothideomycetidae</taxon>
        <taxon>Mycosphaerellales</taxon>
        <taxon>Teratosphaeriaceae</taxon>
        <taxon>Hortaea</taxon>
    </lineage>
</organism>
<evidence type="ECO:0000256" key="1">
    <source>
        <dbReference type="ARBA" id="ARBA00003982"/>
    </source>
</evidence>
<dbReference type="PROSITE" id="PS51257">
    <property type="entry name" value="PROKAR_LIPOPROTEIN"/>
    <property type="match status" value="1"/>
</dbReference>
<dbReference type="NCBIfam" id="TIGR00483">
    <property type="entry name" value="EF-1_alpha"/>
    <property type="match status" value="1"/>
</dbReference>
<dbReference type="InterPro" id="IPR054696">
    <property type="entry name" value="GTP-eEF1A_C"/>
</dbReference>
<keyword evidence="9" id="KW-0648">Protein biosynthesis</keyword>
<dbReference type="InterPro" id="IPR004539">
    <property type="entry name" value="Transl_elong_EF1A_euk/arc"/>
</dbReference>
<gene>
    <name evidence="13" type="ORF">D0861_03284</name>
</gene>
<dbReference type="InterPro" id="IPR009001">
    <property type="entry name" value="Transl_elong_EF1A/Init_IF2_C"/>
</dbReference>
<evidence type="ECO:0000256" key="10">
    <source>
        <dbReference type="ARBA" id="ARBA00023134"/>
    </source>
</evidence>
<dbReference type="InterPro" id="IPR027417">
    <property type="entry name" value="P-loop_NTPase"/>
</dbReference>
<dbReference type="FunFam" id="3.40.50.300:FF:000211">
    <property type="entry name" value="Elongation factor 1-alpha"/>
    <property type="match status" value="1"/>
</dbReference>
<keyword evidence="10" id="KW-0342">GTP-binding</keyword>
<keyword evidence="7" id="KW-0547">Nucleotide-binding</keyword>
<feature type="chain" id="PRO_5018261282" description="Elongation factor 1-alpha" evidence="11">
    <location>
        <begin position="27"/>
        <end position="514"/>
    </location>
</feature>
<dbReference type="CDD" id="cd01883">
    <property type="entry name" value="EF1_alpha"/>
    <property type="match status" value="1"/>
</dbReference>
<keyword evidence="11" id="KW-0732">Signal</keyword>
<dbReference type="PRINTS" id="PR00315">
    <property type="entry name" value="ELONGATNFCT"/>
</dbReference>
<evidence type="ECO:0000259" key="12">
    <source>
        <dbReference type="PROSITE" id="PS51722"/>
    </source>
</evidence>
<reference evidence="13 14" key="1">
    <citation type="journal article" date="2018" name="BMC Genomics">
        <title>Genomic evidence for intraspecific hybridization in a clonal and extremely halotolerant yeast.</title>
        <authorList>
            <person name="Gostincar C."/>
            <person name="Stajich J.E."/>
            <person name="Zupancic J."/>
            <person name="Zalar P."/>
            <person name="Gunde-Cimerman N."/>
        </authorList>
    </citation>
    <scope>NUCLEOTIDE SEQUENCE [LARGE SCALE GENOMIC DNA]</scope>
    <source>
        <strain evidence="13 14">EXF-2788</strain>
    </source>
</reference>
<dbReference type="Pfam" id="PF03144">
    <property type="entry name" value="GTP_EFTU_D2"/>
    <property type="match status" value="1"/>
</dbReference>
<dbReference type="VEuPathDB" id="FungiDB:BTJ68_13668"/>
<protein>
    <recommendedName>
        <fullName evidence="4">Elongation factor 1-alpha</fullName>
    </recommendedName>
</protein>
<comment type="caution">
    <text evidence="13">The sequence shown here is derived from an EMBL/GenBank/DDBJ whole genome shotgun (WGS) entry which is preliminary data.</text>
</comment>
<evidence type="ECO:0000256" key="5">
    <source>
        <dbReference type="ARBA" id="ARBA00022481"/>
    </source>
</evidence>
<dbReference type="EMBL" id="QWIR01000044">
    <property type="protein sequence ID" value="RMY91128.1"/>
    <property type="molecule type" value="Genomic_DNA"/>
</dbReference>
<keyword evidence="6" id="KW-0963">Cytoplasm</keyword>
<dbReference type="SUPFAM" id="SSF50447">
    <property type="entry name" value="Translation proteins"/>
    <property type="match status" value="1"/>
</dbReference>
<evidence type="ECO:0000256" key="11">
    <source>
        <dbReference type="SAM" id="SignalP"/>
    </source>
</evidence>
<dbReference type="FunFam" id="2.40.30.10:FF:000003">
    <property type="entry name" value="Elongation factor 1-alpha"/>
    <property type="match status" value="1"/>
</dbReference>
<dbReference type="InterPro" id="IPR000795">
    <property type="entry name" value="T_Tr_GTP-bd_dom"/>
</dbReference>
<evidence type="ECO:0000256" key="2">
    <source>
        <dbReference type="ARBA" id="ARBA00004496"/>
    </source>
</evidence>
<sequence length="514" mass="56015">MRFIPPLRTIQILFAVLSNLTFSCLSRIPRSNRPSSANHSTSRYFRHTSTPVKSATMGKDKTHINIVVIGHVDSGKSTTTGHLIYKCGGIDKRTIEKFEKEAAELGKGSFKYAWVLDKLKSERERGITIDIALWKFETPKYHVTVIDAPGHRDFIKNMITGTSQADCAVLIIAAGTGEFEAGISKDGQTREHALLAYTLGVKQLIVAINKMDTTKWSEERYGEIIKETSAFIKKVGYNPKHVPFVPISGFNGDNMIEASTNCPWYKGWEKETKAKVTGKTLLEAIDNIDPPSRPSDKPLRLPLQDVYKIGGIGTVPVGRVETGTIKAGMVVTFAPAGVTTEVKSVEMHHEQLPEGLPGDNVGFNVKNVSVKEIRRGNVAGDSKSDPPKGCDSFNAQVIVLNHPGQVGAGYAPVLDCHTAHIACKFGELLEKIDRRSGKSIEASPKFIKSGDAAIVKMIPSKPMCVEAFTEYPPLGRFAVRDMRQTVAVGVIKSVAKSEKSGGKVTKAAQKAGKK</sequence>
<dbReference type="Pfam" id="PF00009">
    <property type="entry name" value="GTP_EFTU"/>
    <property type="match status" value="1"/>
</dbReference>
<dbReference type="PROSITE" id="PS51722">
    <property type="entry name" value="G_TR_2"/>
    <property type="match status" value="1"/>
</dbReference>
<dbReference type="InterPro" id="IPR031157">
    <property type="entry name" value="G_TR_CS"/>
</dbReference>
<dbReference type="GO" id="GO:0003746">
    <property type="term" value="F:translation elongation factor activity"/>
    <property type="evidence" value="ECO:0007669"/>
    <property type="project" value="UniProtKB-KW"/>
</dbReference>
<dbReference type="GO" id="GO:0005737">
    <property type="term" value="C:cytoplasm"/>
    <property type="evidence" value="ECO:0007669"/>
    <property type="project" value="UniProtKB-SubCell"/>
</dbReference>
<dbReference type="Gene3D" id="2.40.30.10">
    <property type="entry name" value="Translation factors"/>
    <property type="match status" value="2"/>
</dbReference>
<dbReference type="SUPFAM" id="SSF52540">
    <property type="entry name" value="P-loop containing nucleoside triphosphate hydrolases"/>
    <property type="match status" value="1"/>
</dbReference>
<comment type="similarity">
    <text evidence="3">Belongs to the TRAFAC class translation factor GTPase superfamily. Classic translation factor GTPase family. EF-Tu/EF-1A subfamily.</text>
</comment>
<evidence type="ECO:0000256" key="3">
    <source>
        <dbReference type="ARBA" id="ARBA00007249"/>
    </source>
</evidence>
<evidence type="ECO:0000256" key="4">
    <source>
        <dbReference type="ARBA" id="ARBA00013870"/>
    </source>
</evidence>
<dbReference type="SUPFAM" id="SSF50465">
    <property type="entry name" value="EF-Tu/eEF-1alpha/eIF2-gamma C-terminal domain"/>
    <property type="match status" value="1"/>
</dbReference>
<evidence type="ECO:0000256" key="7">
    <source>
        <dbReference type="ARBA" id="ARBA00022741"/>
    </source>
</evidence>
<dbReference type="AlphaFoldDB" id="A0A3M7FQM4"/>